<dbReference type="GO" id="GO:0061630">
    <property type="term" value="F:ubiquitin protein ligase activity"/>
    <property type="evidence" value="ECO:0007669"/>
    <property type="project" value="UniProtKB-EC"/>
</dbReference>
<sequence>MADYFEEMGWQPLGPGETPNHLLHLVRLLRDFGMWEELGQDQRLPPPASKEVVRNLEEKEISVTGSQCPVCLKEHEIGETVKVLPCKHSFHGSCILPWLDKTSTCPLCRNELPTDDEEYENYKKEKLRAKARQDDLDTLHNSMFS</sequence>
<dbReference type="PROSITE" id="PS50089">
    <property type="entry name" value="ZF_RING_2"/>
    <property type="match status" value="1"/>
</dbReference>
<dbReference type="EC" id="2.3.2.27" evidence="3"/>
<dbReference type="SUPFAM" id="SSF57850">
    <property type="entry name" value="RING/U-box"/>
    <property type="match status" value="1"/>
</dbReference>
<dbReference type="SMART" id="SM00184">
    <property type="entry name" value="RING"/>
    <property type="match status" value="1"/>
</dbReference>
<evidence type="ECO:0000256" key="5">
    <source>
        <dbReference type="ARBA" id="ARBA00022723"/>
    </source>
</evidence>
<evidence type="ECO:0000256" key="2">
    <source>
        <dbReference type="ARBA" id="ARBA00004906"/>
    </source>
</evidence>
<evidence type="ECO:0000256" key="3">
    <source>
        <dbReference type="ARBA" id="ARBA00012483"/>
    </source>
</evidence>
<dbReference type="GO" id="GO:0016567">
    <property type="term" value="P:protein ubiquitination"/>
    <property type="evidence" value="ECO:0007669"/>
    <property type="project" value="UniProtKB-ARBA"/>
</dbReference>
<evidence type="ECO:0000256" key="4">
    <source>
        <dbReference type="ARBA" id="ARBA00022679"/>
    </source>
</evidence>
<proteinExistence type="inferred from homology"/>
<keyword evidence="8" id="KW-0862">Zinc</keyword>
<name>A0AAN9VNZ5_9ORTH</name>
<reference evidence="15 16" key="1">
    <citation type="submission" date="2024-03" db="EMBL/GenBank/DDBJ databases">
        <title>The genome assembly and annotation of the cricket Gryllus longicercus Weissman &amp; Gray.</title>
        <authorList>
            <person name="Szrajer S."/>
            <person name="Gray D."/>
            <person name="Ylla G."/>
        </authorList>
    </citation>
    <scope>NUCLEOTIDE SEQUENCE [LARGE SCALE GENOMIC DNA]</scope>
    <source>
        <strain evidence="15">DAG 2021-001</strain>
        <tissue evidence="15">Whole body minus gut</tissue>
    </source>
</reference>
<accession>A0AAN9VNZ5</accession>
<dbReference type="GO" id="GO:0005737">
    <property type="term" value="C:cytoplasm"/>
    <property type="evidence" value="ECO:0007669"/>
    <property type="project" value="TreeGrafter"/>
</dbReference>
<keyword evidence="4" id="KW-0808">Transferase</keyword>
<comment type="catalytic activity">
    <reaction evidence="1">
        <text>S-ubiquitinyl-[E2 ubiquitin-conjugating enzyme]-L-cysteine + [acceptor protein]-L-lysine = [E2 ubiquitin-conjugating enzyme]-L-cysteine + N(6)-ubiquitinyl-[acceptor protein]-L-lysine.</text>
        <dbReference type="EC" id="2.3.2.27"/>
    </reaction>
</comment>
<dbReference type="GO" id="GO:0008270">
    <property type="term" value="F:zinc ion binding"/>
    <property type="evidence" value="ECO:0007669"/>
    <property type="project" value="UniProtKB-KW"/>
</dbReference>
<comment type="function">
    <text evidence="12">E3 ubiquitin-protein ligase which accepts ubiquitin from an E2 ubiquitin-conjugating enzyme in the form of a thioester and then directly transfers the ubiquitin to targeted substrates. Catalyzes monoubiquitination of 26S proteasome subunit PSMC2/RPT1.</text>
</comment>
<evidence type="ECO:0000256" key="1">
    <source>
        <dbReference type="ARBA" id="ARBA00000900"/>
    </source>
</evidence>
<evidence type="ECO:0000256" key="13">
    <source>
        <dbReference type="PROSITE-ProRule" id="PRU00175"/>
    </source>
</evidence>
<keyword evidence="7" id="KW-0833">Ubl conjugation pathway</keyword>
<dbReference type="FunFam" id="3.30.40.10:FF:000127">
    <property type="entry name" value="E3 ubiquitin-protein ligase RNF181"/>
    <property type="match status" value="1"/>
</dbReference>
<evidence type="ECO:0000256" key="9">
    <source>
        <dbReference type="ARBA" id="ARBA00038197"/>
    </source>
</evidence>
<keyword evidence="5" id="KW-0479">Metal-binding</keyword>
<evidence type="ECO:0000256" key="11">
    <source>
        <dbReference type="ARBA" id="ARBA00041674"/>
    </source>
</evidence>
<comment type="caution">
    <text evidence="15">The sequence shown here is derived from an EMBL/GenBank/DDBJ whole genome shotgun (WGS) entry which is preliminary data.</text>
</comment>
<comment type="pathway">
    <text evidence="2">Protein modification; protein ubiquitination.</text>
</comment>
<dbReference type="PANTHER" id="PTHR15710:SF160">
    <property type="entry name" value="E3 UBIQUITIN-PROTEIN LIGASE RNF181"/>
    <property type="match status" value="1"/>
</dbReference>
<organism evidence="15 16">
    <name type="scientific">Gryllus longicercus</name>
    <dbReference type="NCBI Taxonomy" id="2509291"/>
    <lineage>
        <taxon>Eukaryota</taxon>
        <taxon>Metazoa</taxon>
        <taxon>Ecdysozoa</taxon>
        <taxon>Arthropoda</taxon>
        <taxon>Hexapoda</taxon>
        <taxon>Insecta</taxon>
        <taxon>Pterygota</taxon>
        <taxon>Neoptera</taxon>
        <taxon>Polyneoptera</taxon>
        <taxon>Orthoptera</taxon>
        <taxon>Ensifera</taxon>
        <taxon>Gryllidea</taxon>
        <taxon>Grylloidea</taxon>
        <taxon>Gryllidae</taxon>
        <taxon>Gryllinae</taxon>
        <taxon>Gryllus</taxon>
    </lineage>
</organism>
<evidence type="ECO:0000256" key="12">
    <source>
        <dbReference type="ARBA" id="ARBA00045940"/>
    </source>
</evidence>
<dbReference type="AlphaFoldDB" id="A0AAN9VNZ5"/>
<comment type="similarity">
    <text evidence="9">Belongs to the RNF181 family.</text>
</comment>
<dbReference type="Gene3D" id="3.30.40.10">
    <property type="entry name" value="Zinc/RING finger domain, C3HC4 (zinc finger)"/>
    <property type="match status" value="1"/>
</dbReference>
<keyword evidence="16" id="KW-1185">Reference proteome</keyword>
<evidence type="ECO:0000313" key="15">
    <source>
        <dbReference type="EMBL" id="KAK7866886.1"/>
    </source>
</evidence>
<dbReference type="Proteomes" id="UP001378592">
    <property type="component" value="Unassembled WGS sequence"/>
</dbReference>
<evidence type="ECO:0000256" key="8">
    <source>
        <dbReference type="ARBA" id="ARBA00022833"/>
    </source>
</evidence>
<evidence type="ECO:0000313" key="16">
    <source>
        <dbReference type="Proteomes" id="UP001378592"/>
    </source>
</evidence>
<keyword evidence="6 13" id="KW-0863">Zinc-finger</keyword>
<feature type="domain" description="RING-type" evidence="14">
    <location>
        <begin position="68"/>
        <end position="109"/>
    </location>
</feature>
<gene>
    <name evidence="15" type="ORF">R5R35_006047</name>
</gene>
<evidence type="ECO:0000259" key="14">
    <source>
        <dbReference type="PROSITE" id="PS50089"/>
    </source>
</evidence>
<evidence type="ECO:0000256" key="10">
    <source>
        <dbReference type="ARBA" id="ARBA00039317"/>
    </source>
</evidence>
<evidence type="ECO:0000256" key="7">
    <source>
        <dbReference type="ARBA" id="ARBA00022786"/>
    </source>
</evidence>
<evidence type="ECO:0000256" key="6">
    <source>
        <dbReference type="ARBA" id="ARBA00022771"/>
    </source>
</evidence>
<dbReference type="Pfam" id="PF13639">
    <property type="entry name" value="zf-RING_2"/>
    <property type="match status" value="1"/>
</dbReference>
<dbReference type="PANTHER" id="PTHR15710">
    <property type="entry name" value="E3 UBIQUITIN-PROTEIN LIGASE PRAJA"/>
    <property type="match status" value="1"/>
</dbReference>
<protein>
    <recommendedName>
        <fullName evidence="10">E3 ubiquitin-protein ligase RNF181</fullName>
        <ecNumber evidence="3">2.3.2.27</ecNumber>
    </recommendedName>
    <alternativeName>
        <fullName evidence="11">RING finger protein 181</fullName>
    </alternativeName>
</protein>
<dbReference type="InterPro" id="IPR001841">
    <property type="entry name" value="Znf_RING"/>
</dbReference>
<dbReference type="EMBL" id="JAZDUA010000134">
    <property type="protein sequence ID" value="KAK7866886.1"/>
    <property type="molecule type" value="Genomic_DNA"/>
</dbReference>
<dbReference type="CDD" id="cd16669">
    <property type="entry name" value="RING-H2_RNF181"/>
    <property type="match status" value="1"/>
</dbReference>
<dbReference type="InterPro" id="IPR013083">
    <property type="entry name" value="Znf_RING/FYVE/PHD"/>
</dbReference>